<dbReference type="AlphaFoldDB" id="A0A086J610"/>
<dbReference type="EMBL" id="AHZU02004905">
    <property type="protein sequence ID" value="KFG27578.1"/>
    <property type="molecule type" value="Genomic_DNA"/>
</dbReference>
<accession>A0A086J610</accession>
<dbReference type="Proteomes" id="UP000028837">
    <property type="component" value="Unassembled WGS sequence"/>
</dbReference>
<name>A0A086J610_TOXGO</name>
<comment type="caution">
    <text evidence="1">The sequence shown here is derived from an EMBL/GenBank/DDBJ whole genome shotgun (WGS) entry which is preliminary data.</text>
</comment>
<organism evidence="1 2">
    <name type="scientific">Toxoplasma gondii GAB2-2007-GAL-DOM2</name>
    <dbReference type="NCBI Taxonomy" id="1130820"/>
    <lineage>
        <taxon>Eukaryota</taxon>
        <taxon>Sar</taxon>
        <taxon>Alveolata</taxon>
        <taxon>Apicomplexa</taxon>
        <taxon>Conoidasida</taxon>
        <taxon>Coccidia</taxon>
        <taxon>Eucoccidiorida</taxon>
        <taxon>Eimeriorina</taxon>
        <taxon>Sarcocystidae</taxon>
        <taxon>Toxoplasma</taxon>
    </lineage>
</organism>
<sequence length="42" mass="5198">KLDSPIWIRCLEKNYNINIIFKKYILSTLGRILLQYYLYLFN</sequence>
<feature type="non-terminal residue" evidence="1">
    <location>
        <position position="1"/>
    </location>
</feature>
<evidence type="ECO:0000313" key="1">
    <source>
        <dbReference type="EMBL" id="KFG27578.1"/>
    </source>
</evidence>
<gene>
    <name evidence="1" type="ORF">TGDOM2_300680</name>
</gene>
<protein>
    <submittedName>
        <fullName evidence="1">Putative RNA polymerase C1</fullName>
    </submittedName>
</protein>
<reference evidence="1 2" key="1">
    <citation type="submission" date="2014-02" db="EMBL/GenBank/DDBJ databases">
        <authorList>
            <person name="Sibley D."/>
            <person name="Venepally P."/>
            <person name="Karamycheva S."/>
            <person name="Hadjithomas M."/>
            <person name="Khan A."/>
            <person name="Brunk B."/>
            <person name="Roos D."/>
            <person name="Caler E."/>
            <person name="Lorenzi H."/>
        </authorList>
    </citation>
    <scope>NUCLEOTIDE SEQUENCE [LARGE SCALE GENOMIC DNA]</scope>
    <source>
        <strain evidence="1 2">GAB2-2007-GAL-DOM2</strain>
    </source>
</reference>
<proteinExistence type="predicted"/>
<dbReference type="VEuPathDB" id="ToxoDB:TGDOM2_300680"/>
<evidence type="ECO:0000313" key="2">
    <source>
        <dbReference type="Proteomes" id="UP000028837"/>
    </source>
</evidence>